<dbReference type="AlphaFoldDB" id="A0A9D7HKL3"/>
<evidence type="ECO:0000313" key="2">
    <source>
        <dbReference type="EMBL" id="MBK6972054.1"/>
    </source>
</evidence>
<name>A0A9D7HKL3_9PROT</name>
<evidence type="ECO:0000313" key="3">
    <source>
        <dbReference type="Proteomes" id="UP000807785"/>
    </source>
</evidence>
<proteinExistence type="predicted"/>
<gene>
    <name evidence="2" type="ORF">IPH26_03540</name>
</gene>
<evidence type="ECO:0000256" key="1">
    <source>
        <dbReference type="SAM" id="MobiDB-lite"/>
    </source>
</evidence>
<feature type="compositionally biased region" description="Basic residues" evidence="1">
    <location>
        <begin position="39"/>
        <end position="56"/>
    </location>
</feature>
<comment type="caution">
    <text evidence="2">The sequence shown here is derived from an EMBL/GenBank/DDBJ whole genome shotgun (WGS) entry which is preliminary data.</text>
</comment>
<accession>A0A9D7HKL3</accession>
<dbReference type="EMBL" id="JADJEV010000002">
    <property type="protein sequence ID" value="MBK6972054.1"/>
    <property type="molecule type" value="Genomic_DNA"/>
</dbReference>
<dbReference type="Proteomes" id="UP000807785">
    <property type="component" value="Unassembled WGS sequence"/>
</dbReference>
<protein>
    <submittedName>
        <fullName evidence="2">Uncharacterized protein</fullName>
    </submittedName>
</protein>
<organism evidence="2 3">
    <name type="scientific">Candidatus Methylophosphatis roskildensis</name>
    <dbReference type="NCBI Taxonomy" id="2899263"/>
    <lineage>
        <taxon>Bacteria</taxon>
        <taxon>Pseudomonadati</taxon>
        <taxon>Pseudomonadota</taxon>
        <taxon>Betaproteobacteria</taxon>
        <taxon>Nitrosomonadales</taxon>
        <taxon>Sterolibacteriaceae</taxon>
        <taxon>Candidatus Methylophosphatis</taxon>
    </lineage>
</organism>
<feature type="compositionally biased region" description="Basic residues" evidence="1">
    <location>
        <begin position="65"/>
        <end position="75"/>
    </location>
</feature>
<feature type="region of interest" description="Disordered" evidence="1">
    <location>
        <begin position="39"/>
        <end position="75"/>
    </location>
</feature>
<sequence length="75" mass="8361">MLGLANAQADPGDAKAAKATLQSLLRNYPSNNAARVAKRLAKRRTGRSRTRMRRNQRSSIAMRPGKARRRRRGCA</sequence>
<reference evidence="3" key="1">
    <citation type="journal article" date="2021" name="Nat. Commun.">
        <title>Connecting structure to function with the recovery of over 1000 high-quality metagenome-assembled genomes from activated sludge using long-read sequencing.</title>
        <authorList>
            <person name="Singleton C.M."/>
            <person name="Petriglieri F."/>
            <person name="Kristensen J.M."/>
            <person name="Kirkegaard R.H."/>
            <person name="Michaelsen T.Y."/>
            <person name="Andersen M.H."/>
            <person name="Kondrotaite Z."/>
            <person name="Karst S.M."/>
            <person name="Dueholm M.S."/>
            <person name="Nielsen P.H."/>
            <person name="Albertsen M."/>
        </authorList>
    </citation>
    <scope>NUCLEOTIDE SEQUENCE [LARGE SCALE GENOMIC DNA]</scope>
</reference>